<dbReference type="GeneID" id="97487524"/>
<dbReference type="Proteomes" id="UP000037395">
    <property type="component" value="Unassembled WGS sequence"/>
</dbReference>
<dbReference type="KEGG" id="kau:B6264_13050"/>
<dbReference type="EMBL" id="BMUB01000010">
    <property type="protein sequence ID" value="GGU87522.1"/>
    <property type="molecule type" value="Genomic_DNA"/>
</dbReference>
<gene>
    <name evidence="2" type="ORF">GCM10010502_45030</name>
    <name evidence="3" type="ORF">HS99_0023050</name>
</gene>
<dbReference type="OrthoDB" id="3854892at2"/>
<evidence type="ECO:0008006" key="5">
    <source>
        <dbReference type="Google" id="ProtNLM"/>
    </source>
</evidence>
<protein>
    <recommendedName>
        <fullName evidence="5">Transmembrane protein</fullName>
    </recommendedName>
</protein>
<reference evidence="4" key="3">
    <citation type="submission" date="2016-08" db="EMBL/GenBank/DDBJ databases">
        <title>Sequencing, assembly and comparative genomics of S. aureofaciens ATCC 10762.</title>
        <authorList>
            <person name="Gradnigo J.S."/>
            <person name="Johnson N."/>
            <person name="Somerville G.A."/>
        </authorList>
    </citation>
    <scope>NUCLEOTIDE SEQUENCE [LARGE SCALE GENOMIC DNA]</scope>
    <source>
        <strain evidence="4">ATCC 10762 / DSM 40127 / CCM 3239 / JCM 4008 / LMG 5968 / NBRC 12843 / NCIMB 8234 / A-377</strain>
    </source>
</reference>
<reference evidence="3" key="4">
    <citation type="submission" date="2016-08" db="EMBL/GenBank/DDBJ databases">
        <title>Sequencing, Assembly and Comparative Genomics of S. aureofaciens ATCC 10762.</title>
        <authorList>
            <person name="Gradnigo J.S."/>
            <person name="Johnson N."/>
            <person name="Somerville G.A."/>
        </authorList>
    </citation>
    <scope>NUCLEOTIDE SEQUENCE [LARGE SCALE GENOMIC DNA]</scope>
    <source>
        <strain evidence="3">ATCC 10762</strain>
    </source>
</reference>
<dbReference type="AlphaFoldDB" id="A0A1E7NBL1"/>
<proteinExistence type="predicted"/>
<evidence type="ECO:0000313" key="2">
    <source>
        <dbReference type="EMBL" id="GGU87522.1"/>
    </source>
</evidence>
<reference evidence="2" key="5">
    <citation type="submission" date="2020-09" db="EMBL/GenBank/DDBJ databases">
        <authorList>
            <person name="Sun Q."/>
            <person name="Ohkuma M."/>
        </authorList>
    </citation>
    <scope>NUCLEOTIDE SEQUENCE</scope>
    <source>
        <strain evidence="2">JCM 4434</strain>
    </source>
</reference>
<accession>A0A1E7NBL1</accession>
<keyword evidence="4" id="KW-1185">Reference proteome</keyword>
<dbReference type="EMBL" id="JPRF03000016">
    <property type="protein sequence ID" value="OEV38080.1"/>
    <property type="molecule type" value="Genomic_DNA"/>
</dbReference>
<evidence type="ECO:0000256" key="1">
    <source>
        <dbReference type="SAM" id="Phobius"/>
    </source>
</evidence>
<reference evidence="3 4" key="2">
    <citation type="submission" date="2014-07" db="EMBL/GenBank/DDBJ databases">
        <authorList>
            <person name="Zhang J.E."/>
            <person name="Yang H."/>
            <person name="Guo J."/>
            <person name="Deng Z."/>
            <person name="Luo H."/>
            <person name="Luo M."/>
            <person name="Zhao B."/>
        </authorList>
    </citation>
    <scope>NUCLEOTIDE SEQUENCE [LARGE SCALE GENOMIC DNA]</scope>
    <source>
        <strain evidence="3">ATCC 10762</strain>
        <strain evidence="4">ATCC 10762 / DSM 40127 / CCM 3239 / JCM 4008 / LMG 5968 / NBRC 12843 / NCIMB 8234 / A-377</strain>
    </source>
</reference>
<reference evidence="2" key="1">
    <citation type="journal article" date="2014" name="Int. J. Syst. Evol. Microbiol.">
        <title>Complete genome sequence of Corynebacterium casei LMG S-19264T (=DSM 44701T), isolated from a smear-ripened cheese.</title>
        <authorList>
            <consortium name="US DOE Joint Genome Institute (JGI-PGF)"/>
            <person name="Walter F."/>
            <person name="Albersmeier A."/>
            <person name="Kalinowski J."/>
            <person name="Ruckert C."/>
        </authorList>
    </citation>
    <scope>NUCLEOTIDE SEQUENCE</scope>
    <source>
        <strain evidence="2">JCM 4434</strain>
    </source>
</reference>
<sequence length="88" mass="8791">MATNQTTSNGFQVNRSLLVGGVALAGIGSVLGAAGAALVCAALFSAGRSWVRGLEAAPAVLAQRALREAKVASAAGWEAWRAEHGSAN</sequence>
<evidence type="ECO:0000313" key="4">
    <source>
        <dbReference type="Proteomes" id="UP000037395"/>
    </source>
</evidence>
<comment type="caution">
    <text evidence="3">The sequence shown here is derived from an EMBL/GenBank/DDBJ whole genome shotgun (WGS) entry which is preliminary data.</text>
</comment>
<keyword evidence="1" id="KW-1133">Transmembrane helix</keyword>
<feature type="transmembrane region" description="Helical" evidence="1">
    <location>
        <begin position="17"/>
        <end position="44"/>
    </location>
</feature>
<dbReference type="Proteomes" id="UP000610124">
    <property type="component" value="Unassembled WGS sequence"/>
</dbReference>
<accession>A0A8H9HXF1</accession>
<name>A0A1E7NBL1_KITAU</name>
<dbReference type="RefSeq" id="WP_030288465.1">
    <property type="nucleotide sequence ID" value="NZ_BMUB01000010.1"/>
</dbReference>
<evidence type="ECO:0000313" key="3">
    <source>
        <dbReference type="EMBL" id="OEV38080.1"/>
    </source>
</evidence>
<organism evidence="3 4">
    <name type="scientific">Kitasatospora aureofaciens</name>
    <name type="common">Streptomyces aureofaciens</name>
    <dbReference type="NCBI Taxonomy" id="1894"/>
    <lineage>
        <taxon>Bacteria</taxon>
        <taxon>Bacillati</taxon>
        <taxon>Actinomycetota</taxon>
        <taxon>Actinomycetes</taxon>
        <taxon>Kitasatosporales</taxon>
        <taxon>Streptomycetaceae</taxon>
        <taxon>Kitasatospora</taxon>
    </lineage>
</organism>
<keyword evidence="1" id="KW-0812">Transmembrane</keyword>
<keyword evidence="1" id="KW-0472">Membrane</keyword>